<evidence type="ECO:0000313" key="1">
    <source>
        <dbReference type="EMBL" id="PVY82830.1"/>
    </source>
</evidence>
<proteinExistence type="predicted"/>
<reference evidence="1 2" key="1">
    <citation type="submission" date="2018-04" db="EMBL/GenBank/DDBJ databases">
        <title>Genomic Encyclopedia of Type Strains, Phase IV (KMG-IV): sequencing the most valuable type-strain genomes for metagenomic binning, comparative biology and taxonomic classification.</title>
        <authorList>
            <person name="Goeker M."/>
        </authorList>
    </citation>
    <scope>NUCLEOTIDE SEQUENCE [LARGE SCALE GENOMIC DNA]</scope>
    <source>
        <strain evidence="1 2">DSM 28795</strain>
    </source>
</reference>
<dbReference type="Proteomes" id="UP000245433">
    <property type="component" value="Unassembled WGS sequence"/>
</dbReference>
<keyword evidence="2" id="KW-1185">Reference proteome</keyword>
<sequence>MNNQEKLISVFEHTLLNNGEDTVFYSPTSVAKYRTTLNIKNASIMREVSYTLQHLEYMCFEFECVNHHIIVNQMQIKNFIISAASIIEGMLTDYVYRNGFTKKGSPWKILGKEFHSQKNNILNFVNEFNDKETRITSTLEIKVDENERENLDVSLQELIELITNSSKKNYYIHGLGIPTEDLQFLRNLRNMVHLTMEESSYKEMTFPNLKKVRNILYNFLKNKNFMTENSENSNIYEYLIDSSQINIPNSYE</sequence>
<dbReference type="RefSeq" id="WP_089940365.1">
    <property type="nucleotide sequence ID" value="NZ_CAKOEX010000010.1"/>
</dbReference>
<dbReference type="AlphaFoldDB" id="A0A2U1D5A3"/>
<gene>
    <name evidence="1" type="ORF">C7384_11024</name>
</gene>
<name>A0A2U1D5A3_9LACO</name>
<dbReference type="EMBL" id="QEKT01000010">
    <property type="protein sequence ID" value="PVY82830.1"/>
    <property type="molecule type" value="Genomic_DNA"/>
</dbReference>
<comment type="caution">
    <text evidence="1">The sequence shown here is derived from an EMBL/GenBank/DDBJ whole genome shotgun (WGS) entry which is preliminary data.</text>
</comment>
<accession>A0A2U1D5A3</accession>
<protein>
    <submittedName>
        <fullName evidence="1">Uncharacterized protein</fullName>
    </submittedName>
</protein>
<organism evidence="1 2">
    <name type="scientific">Convivina intestini</name>
    <dbReference type="NCBI Taxonomy" id="1505726"/>
    <lineage>
        <taxon>Bacteria</taxon>
        <taxon>Bacillati</taxon>
        <taxon>Bacillota</taxon>
        <taxon>Bacilli</taxon>
        <taxon>Lactobacillales</taxon>
        <taxon>Lactobacillaceae</taxon>
        <taxon>Convivina</taxon>
    </lineage>
</organism>
<evidence type="ECO:0000313" key="2">
    <source>
        <dbReference type="Proteomes" id="UP000245433"/>
    </source>
</evidence>